<protein>
    <submittedName>
        <fullName evidence="2">Hydroxyacylglutathione hydrolase</fullName>
    </submittedName>
</protein>
<evidence type="ECO:0000259" key="1">
    <source>
        <dbReference type="SMART" id="SM00849"/>
    </source>
</evidence>
<evidence type="ECO:0000313" key="2">
    <source>
        <dbReference type="EMBL" id="CEA05930.1"/>
    </source>
</evidence>
<dbReference type="SUPFAM" id="SSF56281">
    <property type="entry name" value="Metallo-hydrolase/oxidoreductase"/>
    <property type="match status" value="1"/>
</dbReference>
<dbReference type="HOGENOM" id="CLU_071018_0_0_9"/>
<organism evidence="2">
    <name type="scientific">Metalysinibacillus saudimassiliensis</name>
    <dbReference type="NCBI Taxonomy" id="1461583"/>
    <lineage>
        <taxon>Bacteria</taxon>
        <taxon>Bacillati</taxon>
        <taxon>Bacillota</taxon>
        <taxon>Bacilli</taxon>
        <taxon>Bacillales</taxon>
        <taxon>Caryophanaceae</taxon>
        <taxon>Metalysinibacillus</taxon>
    </lineage>
</organism>
<dbReference type="InterPro" id="IPR036866">
    <property type="entry name" value="RibonucZ/Hydroxyglut_hydro"/>
</dbReference>
<dbReference type="PATRIC" id="fig|1461583.4.peg.2612"/>
<dbReference type="Pfam" id="PF00753">
    <property type="entry name" value="Lactamase_B"/>
    <property type="match status" value="1"/>
</dbReference>
<keyword evidence="2" id="KW-0378">Hydrolase</keyword>
<accession>A0A078MI04</accession>
<dbReference type="AlphaFoldDB" id="A0A078MI04"/>
<dbReference type="InterPro" id="IPR001279">
    <property type="entry name" value="Metallo-B-lactamas"/>
</dbReference>
<feature type="domain" description="Metallo-beta-lactamase" evidence="1">
    <location>
        <begin position="30"/>
        <end position="198"/>
    </location>
</feature>
<dbReference type="InterPro" id="IPR050662">
    <property type="entry name" value="Sec-metab_biosynth-thioest"/>
</dbReference>
<dbReference type="Gene3D" id="3.60.15.10">
    <property type="entry name" value="Ribonuclease Z/Hydroxyacylglutathione hydrolase-like"/>
    <property type="match status" value="1"/>
</dbReference>
<proteinExistence type="predicted"/>
<dbReference type="EMBL" id="LN483080">
    <property type="protein sequence ID" value="CEA05930.1"/>
    <property type="molecule type" value="Genomic_DNA"/>
</dbReference>
<sequence>MLVKKSFERGERSGVATGNGKLAFGGVRLNVYSYFIDGVLIDTGAHSLRKPFLHYFAELPIERVMITHYHEDHSGLAAALQQQGLPIYMNESSLDIGAKKGDYLLYRKVFWGRRHAFQAQPTPPTFTGAKQQWRAIATPGHAFDHLAYLNESTGQLFTGDLYCGEKTKVMLREESMPTVITSLERVLNYDFGEMFCDHAGYIADGRTALTRKLNYLQELQHSILTKHQQGLNASEITAELFPRSYPIVKLSHGEWDALHIVTSTIADS</sequence>
<gene>
    <name evidence="2" type="primary">gloB</name>
    <name evidence="2" type="ORF">BN1050_02719</name>
</gene>
<dbReference type="SMART" id="SM00849">
    <property type="entry name" value="Lactamase_B"/>
    <property type="match status" value="1"/>
</dbReference>
<dbReference type="PANTHER" id="PTHR23131">
    <property type="entry name" value="ENDORIBONUCLEASE LACTB2"/>
    <property type="match status" value="1"/>
</dbReference>
<dbReference type="GO" id="GO:0016787">
    <property type="term" value="F:hydrolase activity"/>
    <property type="evidence" value="ECO:0007669"/>
    <property type="project" value="UniProtKB-KW"/>
</dbReference>
<reference evidence="2" key="1">
    <citation type="submission" date="2014-07" db="EMBL/GenBank/DDBJ databases">
        <authorList>
            <person name="Urmite Genomes Urmite Genomes"/>
        </authorList>
    </citation>
    <scope>NUCLEOTIDE SEQUENCE</scope>
    <source>
        <strain evidence="2">13S34_air</strain>
    </source>
</reference>
<name>A0A078MI04_9BACL</name>